<dbReference type="SMART" id="SM00178">
    <property type="entry name" value="SAR"/>
    <property type="match status" value="1"/>
</dbReference>
<keyword evidence="5" id="KW-0460">Magnesium</keyword>
<feature type="binding site" evidence="5">
    <location>
        <position position="34"/>
    </location>
    <ligand>
        <name>Mg(2+)</name>
        <dbReference type="ChEBI" id="CHEBI:18420"/>
    </ligand>
</feature>
<evidence type="ECO:0000256" key="4">
    <source>
        <dbReference type="PIRSR" id="PIRSR606689-1"/>
    </source>
</evidence>
<gene>
    <name evidence="7" type="ORF">MCOR_28568</name>
</gene>
<keyword evidence="3 4" id="KW-0342">GTP-binding</keyword>
<dbReference type="Gene3D" id="3.40.50.300">
    <property type="entry name" value="P-loop containing nucleotide triphosphate hydrolases"/>
    <property type="match status" value="1"/>
</dbReference>
<feature type="binding site" evidence="4">
    <location>
        <begin position="27"/>
        <end position="34"/>
    </location>
    <ligand>
        <name>GTP</name>
        <dbReference type="ChEBI" id="CHEBI:37565"/>
    </ligand>
</feature>
<protein>
    <submittedName>
        <fullName evidence="7">ARF1_2</fullName>
    </submittedName>
</protein>
<dbReference type="NCBIfam" id="TIGR00231">
    <property type="entry name" value="small_GTP"/>
    <property type="match status" value="1"/>
</dbReference>
<dbReference type="GO" id="GO:0030010">
    <property type="term" value="P:establishment of cell polarity"/>
    <property type="evidence" value="ECO:0007669"/>
    <property type="project" value="UniProtKB-ARBA"/>
</dbReference>
<dbReference type="SUPFAM" id="SSF52540">
    <property type="entry name" value="P-loop containing nucleoside triphosphate hydrolases"/>
    <property type="match status" value="1"/>
</dbReference>
<evidence type="ECO:0000256" key="3">
    <source>
        <dbReference type="ARBA" id="ARBA00023134"/>
    </source>
</evidence>
<dbReference type="GO" id="GO:0046872">
    <property type="term" value="F:metal ion binding"/>
    <property type="evidence" value="ECO:0007669"/>
    <property type="project" value="UniProtKB-KW"/>
</dbReference>
<dbReference type="OrthoDB" id="6228084at2759"/>
<comment type="similarity">
    <text evidence="1 6">Belongs to the small GTPase superfamily. Arf family.</text>
</comment>
<dbReference type="GO" id="GO:0005525">
    <property type="term" value="F:GTP binding"/>
    <property type="evidence" value="ECO:0007669"/>
    <property type="project" value="UniProtKB-KW"/>
</dbReference>
<feature type="binding site" evidence="4">
    <location>
        <position position="74"/>
    </location>
    <ligand>
        <name>GTP</name>
        <dbReference type="ChEBI" id="CHEBI:37565"/>
    </ligand>
</feature>
<name>A0A6J8CBD5_MYTCO</name>
<sequence length="198" mass="22079">MGQLISKLNTLVSGLSRSVAANIVMLGLDASGKTTILYKIKLNETVKTIPTVGFNVETVGPIKGINFTVWDIGGQEKIRRLWQHYLKSADGLIYVVDSNDKDRLCKAREELYGILNNENMRSVPVVVIANKQDLPDAMDLSTVADGLDLNRIKQRQWKIQGACAKTGDGLFESMKAMSDLVKSYINKSLLEEKRDQYK</sequence>
<evidence type="ECO:0000313" key="8">
    <source>
        <dbReference type="Proteomes" id="UP000507470"/>
    </source>
</evidence>
<dbReference type="InterPro" id="IPR024156">
    <property type="entry name" value="Small_GTPase_ARF"/>
</dbReference>
<dbReference type="PROSITE" id="PS51417">
    <property type="entry name" value="ARF"/>
    <property type="match status" value="1"/>
</dbReference>
<dbReference type="PANTHER" id="PTHR11711">
    <property type="entry name" value="ADP RIBOSYLATION FACTOR-RELATED"/>
    <property type="match status" value="1"/>
</dbReference>
<dbReference type="InterPro" id="IPR006689">
    <property type="entry name" value="Small_GTPase_ARF/SAR"/>
</dbReference>
<reference evidence="7 8" key="1">
    <citation type="submission" date="2020-06" db="EMBL/GenBank/DDBJ databases">
        <authorList>
            <person name="Li R."/>
            <person name="Bekaert M."/>
        </authorList>
    </citation>
    <scope>NUCLEOTIDE SEQUENCE [LARGE SCALE GENOMIC DNA]</scope>
    <source>
        <strain evidence="8">wild</strain>
    </source>
</reference>
<dbReference type="AlphaFoldDB" id="A0A6J8CBD5"/>
<dbReference type="FunFam" id="3.40.50.300:FF:000412">
    <property type="entry name" value="ADP-ribosylation factor 1"/>
    <property type="match status" value="1"/>
</dbReference>
<evidence type="ECO:0000313" key="7">
    <source>
        <dbReference type="EMBL" id="CAC5393738.1"/>
    </source>
</evidence>
<organism evidence="7 8">
    <name type="scientific">Mytilus coruscus</name>
    <name type="common">Sea mussel</name>
    <dbReference type="NCBI Taxonomy" id="42192"/>
    <lineage>
        <taxon>Eukaryota</taxon>
        <taxon>Metazoa</taxon>
        <taxon>Spiralia</taxon>
        <taxon>Lophotrochozoa</taxon>
        <taxon>Mollusca</taxon>
        <taxon>Bivalvia</taxon>
        <taxon>Autobranchia</taxon>
        <taxon>Pteriomorphia</taxon>
        <taxon>Mytilida</taxon>
        <taxon>Mytiloidea</taxon>
        <taxon>Mytilidae</taxon>
        <taxon>Mytilinae</taxon>
        <taxon>Mytilus</taxon>
    </lineage>
</organism>
<dbReference type="Pfam" id="PF00025">
    <property type="entry name" value="Arf"/>
    <property type="match status" value="1"/>
</dbReference>
<dbReference type="InterPro" id="IPR005225">
    <property type="entry name" value="Small_GTP-bd"/>
</dbReference>
<evidence type="ECO:0000256" key="5">
    <source>
        <dbReference type="PIRSR" id="PIRSR606689-2"/>
    </source>
</evidence>
<keyword evidence="8" id="KW-1185">Reference proteome</keyword>
<keyword evidence="2 4" id="KW-0547">Nucleotide-binding</keyword>
<dbReference type="CDD" id="cd00878">
    <property type="entry name" value="Arf_Arl"/>
    <property type="match status" value="1"/>
</dbReference>
<feature type="binding site" evidence="5">
    <location>
        <position position="51"/>
    </location>
    <ligand>
        <name>Mg(2+)</name>
        <dbReference type="ChEBI" id="CHEBI:18420"/>
    </ligand>
</feature>
<evidence type="ECO:0000256" key="1">
    <source>
        <dbReference type="ARBA" id="ARBA00010290"/>
    </source>
</evidence>
<accession>A0A6J8CBD5</accession>
<feature type="binding site" evidence="4">
    <location>
        <begin position="130"/>
        <end position="133"/>
    </location>
    <ligand>
        <name>GTP</name>
        <dbReference type="ChEBI" id="CHEBI:37565"/>
    </ligand>
</feature>
<dbReference type="Proteomes" id="UP000507470">
    <property type="component" value="Unassembled WGS sequence"/>
</dbReference>
<dbReference type="EMBL" id="CACVKT020005207">
    <property type="protein sequence ID" value="CAC5393738.1"/>
    <property type="molecule type" value="Genomic_DNA"/>
</dbReference>
<dbReference type="GO" id="GO:0003924">
    <property type="term" value="F:GTPase activity"/>
    <property type="evidence" value="ECO:0007669"/>
    <property type="project" value="InterPro"/>
</dbReference>
<keyword evidence="5" id="KW-0479">Metal-binding</keyword>
<dbReference type="SMART" id="SM00177">
    <property type="entry name" value="ARF"/>
    <property type="match status" value="1"/>
</dbReference>
<proteinExistence type="inferred from homology"/>
<dbReference type="InterPro" id="IPR027417">
    <property type="entry name" value="P-loop_NTPase"/>
</dbReference>
<evidence type="ECO:0000256" key="2">
    <source>
        <dbReference type="ARBA" id="ARBA00022741"/>
    </source>
</evidence>
<evidence type="ECO:0000256" key="6">
    <source>
        <dbReference type="RuleBase" id="RU003925"/>
    </source>
</evidence>
<dbReference type="PRINTS" id="PR00328">
    <property type="entry name" value="SAR1GTPBP"/>
</dbReference>